<evidence type="ECO:0000256" key="3">
    <source>
        <dbReference type="ARBA" id="ARBA00022475"/>
    </source>
</evidence>
<comment type="similarity">
    <text evidence="2 7">Belongs to the UPF0056 (MarC) family.</text>
</comment>
<evidence type="ECO:0000313" key="9">
    <source>
        <dbReference type="Proteomes" id="UP000242288"/>
    </source>
</evidence>
<evidence type="ECO:0000256" key="7">
    <source>
        <dbReference type="RuleBase" id="RU362048"/>
    </source>
</evidence>
<feature type="transmembrane region" description="Helical" evidence="7">
    <location>
        <begin position="163"/>
        <end position="185"/>
    </location>
</feature>
<keyword evidence="6 7" id="KW-0472">Membrane</keyword>
<proteinExistence type="inferred from homology"/>
<keyword evidence="5 7" id="KW-1133">Transmembrane helix</keyword>
<evidence type="ECO:0000256" key="6">
    <source>
        <dbReference type="ARBA" id="ARBA00023136"/>
    </source>
</evidence>
<feature type="transmembrane region" description="Helical" evidence="7">
    <location>
        <begin position="47"/>
        <end position="69"/>
    </location>
</feature>
<reference evidence="8 9" key="1">
    <citation type="submission" date="2018-01" db="EMBL/GenBank/DDBJ databases">
        <title>Metagenomic assembled genomes from two thermal pools in the Uzon Caldera, Kamchatka, Russia.</title>
        <authorList>
            <person name="Wilkins L."/>
            <person name="Ettinger C."/>
        </authorList>
    </citation>
    <scope>NUCLEOTIDE SEQUENCE [LARGE SCALE GENOMIC DNA]</scope>
    <source>
        <strain evidence="8">ZAV-04</strain>
    </source>
</reference>
<evidence type="ECO:0000256" key="5">
    <source>
        <dbReference type="ARBA" id="ARBA00022989"/>
    </source>
</evidence>
<sequence>MDIVKTFLLTFIPLFVAIDAPGILPLYISLVEGLPDAQRKHIARQSVITAFLVATSFLFLGNFIFSLLGIKLEDFMIAGGILLLILSISDILRVKEKELTISDTLGVVPIGTPLLAGPATLTTLIILAGNYGYSVVIFSLLLNLLIAWIILEKAEFVIKIMGIYGIKAFAKVMALLLSAIAVSLIKKGLTKILGASL</sequence>
<evidence type="ECO:0000256" key="1">
    <source>
        <dbReference type="ARBA" id="ARBA00004651"/>
    </source>
</evidence>
<keyword evidence="3" id="KW-1003">Cell membrane</keyword>
<dbReference type="PANTHER" id="PTHR33508">
    <property type="entry name" value="UPF0056 MEMBRANE PROTEIN YHCE"/>
    <property type="match status" value="1"/>
</dbReference>
<dbReference type="GO" id="GO:0005886">
    <property type="term" value="C:plasma membrane"/>
    <property type="evidence" value="ECO:0007669"/>
    <property type="project" value="UniProtKB-SubCell"/>
</dbReference>
<dbReference type="Pfam" id="PF01914">
    <property type="entry name" value="MarC"/>
    <property type="match status" value="1"/>
</dbReference>
<keyword evidence="4 7" id="KW-0812">Transmembrane</keyword>
<accession>A0A2J6WQU4</accession>
<evidence type="ECO:0000256" key="4">
    <source>
        <dbReference type="ARBA" id="ARBA00022692"/>
    </source>
</evidence>
<name>A0A2J6WQU4_9BACT</name>
<protein>
    <recommendedName>
        <fullName evidence="7">UPF0056 membrane protein</fullName>
    </recommendedName>
</protein>
<evidence type="ECO:0000256" key="2">
    <source>
        <dbReference type="ARBA" id="ARBA00009784"/>
    </source>
</evidence>
<dbReference type="InterPro" id="IPR002771">
    <property type="entry name" value="Multi_antbiot-R_MarC"/>
</dbReference>
<organism evidence="8 9">
    <name type="scientific">Thermodesulfovibrio aggregans</name>
    <dbReference type="NCBI Taxonomy" id="86166"/>
    <lineage>
        <taxon>Bacteria</taxon>
        <taxon>Pseudomonadati</taxon>
        <taxon>Nitrospirota</taxon>
        <taxon>Thermodesulfovibrionia</taxon>
        <taxon>Thermodesulfovibrionales</taxon>
        <taxon>Thermodesulfovibrionaceae</taxon>
        <taxon>Thermodesulfovibrio</taxon>
    </lineage>
</organism>
<dbReference type="AlphaFoldDB" id="A0A2J6WQU4"/>
<evidence type="ECO:0000313" key="8">
    <source>
        <dbReference type="EMBL" id="PMP72766.1"/>
    </source>
</evidence>
<comment type="subcellular location">
    <subcellularLocation>
        <location evidence="1 7">Cell membrane</location>
        <topology evidence="1 7">Multi-pass membrane protein</topology>
    </subcellularLocation>
</comment>
<comment type="caution">
    <text evidence="8">The sequence shown here is derived from an EMBL/GenBank/DDBJ whole genome shotgun (WGS) entry which is preliminary data.</text>
</comment>
<dbReference type="EMBL" id="PNIO01000004">
    <property type="protein sequence ID" value="PMP72766.1"/>
    <property type="molecule type" value="Genomic_DNA"/>
</dbReference>
<feature type="transmembrane region" description="Helical" evidence="7">
    <location>
        <begin position="6"/>
        <end position="27"/>
    </location>
</feature>
<feature type="transmembrane region" description="Helical" evidence="7">
    <location>
        <begin position="104"/>
        <end position="127"/>
    </location>
</feature>
<feature type="transmembrane region" description="Helical" evidence="7">
    <location>
        <begin position="75"/>
        <end position="92"/>
    </location>
</feature>
<dbReference type="NCBIfam" id="TIGR00427">
    <property type="entry name" value="NAAT family transporter"/>
    <property type="match status" value="1"/>
</dbReference>
<gene>
    <name evidence="8" type="ORF">C0186_00405</name>
</gene>
<feature type="transmembrane region" description="Helical" evidence="7">
    <location>
        <begin position="133"/>
        <end position="151"/>
    </location>
</feature>
<dbReference type="PANTHER" id="PTHR33508:SF1">
    <property type="entry name" value="UPF0056 MEMBRANE PROTEIN YHCE"/>
    <property type="match status" value="1"/>
</dbReference>
<dbReference type="Proteomes" id="UP000242288">
    <property type="component" value="Unassembled WGS sequence"/>
</dbReference>